<feature type="non-terminal residue" evidence="2">
    <location>
        <position position="149"/>
    </location>
</feature>
<accession>X0WKI4</accession>
<name>X0WKI4_9ZZZZ</name>
<evidence type="ECO:0000313" key="2">
    <source>
        <dbReference type="EMBL" id="GAG31459.1"/>
    </source>
</evidence>
<dbReference type="AlphaFoldDB" id="X0WKI4"/>
<gene>
    <name evidence="2" type="ORF">S01H1_70180</name>
</gene>
<proteinExistence type="predicted"/>
<keyword evidence="1" id="KW-0175">Coiled coil</keyword>
<dbReference type="EMBL" id="BARS01046651">
    <property type="protein sequence ID" value="GAG31459.1"/>
    <property type="molecule type" value="Genomic_DNA"/>
</dbReference>
<evidence type="ECO:0000256" key="1">
    <source>
        <dbReference type="SAM" id="Coils"/>
    </source>
</evidence>
<feature type="coiled-coil region" evidence="1">
    <location>
        <begin position="11"/>
        <end position="49"/>
    </location>
</feature>
<reference evidence="2" key="1">
    <citation type="journal article" date="2014" name="Front. Microbiol.">
        <title>High frequency of phylogenetically diverse reductive dehalogenase-homologous genes in deep subseafloor sedimentary metagenomes.</title>
        <authorList>
            <person name="Kawai M."/>
            <person name="Futagami T."/>
            <person name="Toyoda A."/>
            <person name="Takaki Y."/>
            <person name="Nishi S."/>
            <person name="Hori S."/>
            <person name="Arai W."/>
            <person name="Tsubouchi T."/>
            <person name="Morono Y."/>
            <person name="Uchiyama I."/>
            <person name="Ito T."/>
            <person name="Fujiyama A."/>
            <person name="Inagaki F."/>
            <person name="Takami H."/>
        </authorList>
    </citation>
    <scope>NUCLEOTIDE SEQUENCE</scope>
    <source>
        <strain evidence="2">Expedition CK06-06</strain>
    </source>
</reference>
<sequence length="149" mass="16949">MQVDPDNRLVADTLEAEWNNKLRALKEAHEEYERQRQTDSHLIEEKEKKEIIALATDFPGLWNNPQTSHQDKKRIVRYLLEDVTVTKAMGRSILVQVRFKGGATKTLQVPAPKPATELFVTSMKIIDRIDTLLDSCHDSAVARVLNAEG</sequence>
<organism evidence="2">
    <name type="scientific">marine sediment metagenome</name>
    <dbReference type="NCBI Taxonomy" id="412755"/>
    <lineage>
        <taxon>unclassified sequences</taxon>
        <taxon>metagenomes</taxon>
        <taxon>ecological metagenomes</taxon>
    </lineage>
</organism>
<comment type="caution">
    <text evidence="2">The sequence shown here is derived from an EMBL/GenBank/DDBJ whole genome shotgun (WGS) entry which is preliminary data.</text>
</comment>
<protein>
    <submittedName>
        <fullName evidence="2">Uncharacterized protein</fullName>
    </submittedName>
</protein>